<dbReference type="AlphaFoldDB" id="A0A5C7VRP2"/>
<gene>
    <name evidence="2" type="ORF">E6Q60_09145</name>
</gene>
<dbReference type="InterPro" id="IPR035897">
    <property type="entry name" value="Toll_tir_struct_dom_sf"/>
</dbReference>
<dbReference type="Gene3D" id="3.40.50.10140">
    <property type="entry name" value="Toll/interleukin-1 receptor homology (TIR) domain"/>
    <property type="match status" value="1"/>
</dbReference>
<evidence type="ECO:0000313" key="2">
    <source>
        <dbReference type="EMBL" id="TXI27709.1"/>
    </source>
</evidence>
<protein>
    <submittedName>
        <fullName evidence="2">Toll/interleukin-1 receptor domain-containing protein</fullName>
    </submittedName>
</protein>
<dbReference type="Proteomes" id="UP000321055">
    <property type="component" value="Unassembled WGS sequence"/>
</dbReference>
<reference evidence="2 3" key="1">
    <citation type="submission" date="2018-09" db="EMBL/GenBank/DDBJ databases">
        <title>Metagenome Assembled Genomes from an Advanced Water Purification Facility.</title>
        <authorList>
            <person name="Stamps B.W."/>
            <person name="Spear J.R."/>
        </authorList>
    </citation>
    <scope>NUCLEOTIDE SEQUENCE [LARGE SCALE GENOMIC DNA]</scope>
    <source>
        <strain evidence="2">Bin_54_1</strain>
    </source>
</reference>
<evidence type="ECO:0000313" key="3">
    <source>
        <dbReference type="Proteomes" id="UP000321055"/>
    </source>
</evidence>
<name>A0A5C7VRP2_9PROT</name>
<dbReference type="GO" id="GO:0007165">
    <property type="term" value="P:signal transduction"/>
    <property type="evidence" value="ECO:0007669"/>
    <property type="project" value="InterPro"/>
</dbReference>
<dbReference type="InterPro" id="IPR000157">
    <property type="entry name" value="TIR_dom"/>
</dbReference>
<keyword evidence="2" id="KW-0675">Receptor</keyword>
<sequence length="270" mass="31582">MKVFISWSGNRSRAVAELLNDWVKCVLQATRPWLSTRDIDRGALWFSEIHDQLKDTSVGIVCLTQENKNRPWILFEAGALAKGLSSNRVCTFLIDLKPTDLEDPLAQFNHTLCERGSMRELIRTLNNCLTTNALDERILDQVFDTYWSQFETKFDSALEMNPPSEKAEPRPKDDILAEILENTRFLHARLRRLESRPDKNVIEDERLRMSEREFNPERAELLFRHLREIDMPLEDIIENMSMNGIPTDYAIHLIDREAARDKRKDLKKKL</sequence>
<feature type="domain" description="TIR" evidence="1">
    <location>
        <begin position="3"/>
        <end position="107"/>
    </location>
</feature>
<evidence type="ECO:0000259" key="1">
    <source>
        <dbReference type="Pfam" id="PF13676"/>
    </source>
</evidence>
<dbReference type="Pfam" id="PF13676">
    <property type="entry name" value="TIR_2"/>
    <property type="match status" value="1"/>
</dbReference>
<dbReference type="EMBL" id="SSFX01000070">
    <property type="protein sequence ID" value="TXI27709.1"/>
    <property type="molecule type" value="Genomic_DNA"/>
</dbReference>
<dbReference type="SUPFAM" id="SSF52200">
    <property type="entry name" value="Toll/Interleukin receptor TIR domain"/>
    <property type="match status" value="1"/>
</dbReference>
<organism evidence="2 3">
    <name type="scientific">Nitrosomonas oligotropha</name>
    <dbReference type="NCBI Taxonomy" id="42354"/>
    <lineage>
        <taxon>Bacteria</taxon>
        <taxon>Pseudomonadati</taxon>
        <taxon>Pseudomonadota</taxon>
        <taxon>Betaproteobacteria</taxon>
        <taxon>Nitrosomonadales</taxon>
        <taxon>Nitrosomonadaceae</taxon>
        <taxon>Nitrosomonas</taxon>
    </lineage>
</organism>
<proteinExistence type="predicted"/>
<comment type="caution">
    <text evidence="2">The sequence shown here is derived from an EMBL/GenBank/DDBJ whole genome shotgun (WGS) entry which is preliminary data.</text>
</comment>
<accession>A0A5C7VRP2</accession>